<dbReference type="Proteomes" id="UP000318380">
    <property type="component" value="Unassembled WGS sequence"/>
</dbReference>
<organism evidence="10 11">
    <name type="scientific">Kribbella amoyensis</name>
    <dbReference type="NCBI Taxonomy" id="996641"/>
    <lineage>
        <taxon>Bacteria</taxon>
        <taxon>Bacillati</taxon>
        <taxon>Actinomycetota</taxon>
        <taxon>Actinomycetes</taxon>
        <taxon>Propionibacteriales</taxon>
        <taxon>Kribbellaceae</taxon>
        <taxon>Kribbella</taxon>
    </lineage>
</organism>
<evidence type="ECO:0000256" key="6">
    <source>
        <dbReference type="ARBA" id="ARBA00022898"/>
    </source>
</evidence>
<dbReference type="EMBL" id="VIVK01000002">
    <property type="protein sequence ID" value="TWD75336.1"/>
    <property type="molecule type" value="Genomic_DNA"/>
</dbReference>
<dbReference type="InterPro" id="IPR015424">
    <property type="entry name" value="PyrdxlP-dep_Trfase"/>
</dbReference>
<protein>
    <recommendedName>
        <fullName evidence="5">glutamate-1-semialdehyde 2,1-aminomutase</fullName>
        <ecNumber evidence="5">5.4.3.8</ecNumber>
    </recommendedName>
</protein>
<dbReference type="AlphaFoldDB" id="A0A561B8P2"/>
<evidence type="ECO:0000256" key="7">
    <source>
        <dbReference type="ARBA" id="ARBA00023235"/>
    </source>
</evidence>
<dbReference type="InterPro" id="IPR015421">
    <property type="entry name" value="PyrdxlP-dep_Trfase_major"/>
</dbReference>
<evidence type="ECO:0000256" key="3">
    <source>
        <dbReference type="ARBA" id="ARBA00004819"/>
    </source>
</evidence>
<dbReference type="PANTHER" id="PTHR43713">
    <property type="entry name" value="GLUTAMATE-1-SEMIALDEHYDE 2,1-AMINOMUTASE"/>
    <property type="match status" value="1"/>
</dbReference>
<keyword evidence="6 9" id="KW-0663">Pyridoxal phosphate</keyword>
<evidence type="ECO:0000313" key="10">
    <source>
        <dbReference type="EMBL" id="TWD75336.1"/>
    </source>
</evidence>
<dbReference type="InterPro" id="IPR049704">
    <property type="entry name" value="Aminotrans_3_PPA_site"/>
</dbReference>
<gene>
    <name evidence="10" type="ORF">FB561_6774</name>
</gene>
<evidence type="ECO:0000256" key="1">
    <source>
        <dbReference type="ARBA" id="ARBA00001579"/>
    </source>
</evidence>
<dbReference type="PANTHER" id="PTHR43713:SF3">
    <property type="entry name" value="GLUTAMATE-1-SEMIALDEHYDE 2,1-AMINOMUTASE 1, CHLOROPLASTIC-RELATED"/>
    <property type="match status" value="1"/>
</dbReference>
<keyword evidence="8" id="KW-0627">Porphyrin biosynthesis</keyword>
<dbReference type="NCBIfam" id="NF000818">
    <property type="entry name" value="PRK00062.1"/>
    <property type="match status" value="1"/>
</dbReference>
<evidence type="ECO:0000256" key="4">
    <source>
        <dbReference type="ARBA" id="ARBA00008981"/>
    </source>
</evidence>
<name>A0A561B8P2_9ACTN</name>
<dbReference type="InterPro" id="IPR015422">
    <property type="entry name" value="PyrdxlP-dep_Trfase_small"/>
</dbReference>
<comment type="cofactor">
    <cofactor evidence="2">
        <name>pyridoxal 5'-phosphate</name>
        <dbReference type="ChEBI" id="CHEBI:597326"/>
    </cofactor>
</comment>
<reference evidence="10 11" key="1">
    <citation type="submission" date="2019-06" db="EMBL/GenBank/DDBJ databases">
        <title>Sequencing the genomes of 1000 actinobacteria strains.</title>
        <authorList>
            <person name="Klenk H.-P."/>
        </authorList>
    </citation>
    <scope>NUCLEOTIDE SEQUENCE [LARGE SCALE GENOMIC DNA]</scope>
    <source>
        <strain evidence="10 11">DSM 24683</strain>
    </source>
</reference>
<dbReference type="GO" id="GO:0006779">
    <property type="term" value="P:porphyrin-containing compound biosynthetic process"/>
    <property type="evidence" value="ECO:0007669"/>
    <property type="project" value="UniProtKB-KW"/>
</dbReference>
<dbReference type="SUPFAM" id="SSF53383">
    <property type="entry name" value="PLP-dependent transferases"/>
    <property type="match status" value="1"/>
</dbReference>
<dbReference type="Gene3D" id="3.40.640.10">
    <property type="entry name" value="Type I PLP-dependent aspartate aminotransferase-like (Major domain)"/>
    <property type="match status" value="1"/>
</dbReference>
<dbReference type="EC" id="5.4.3.8" evidence="5"/>
<comment type="pathway">
    <text evidence="3">Porphyrin-containing compound metabolism; protoporphyrin-IX biosynthesis; 5-aminolevulinate from L-glutamyl-tRNA(Glu): step 2/2.</text>
</comment>
<dbReference type="PROSITE" id="PS00600">
    <property type="entry name" value="AA_TRANSFER_CLASS_3"/>
    <property type="match status" value="1"/>
</dbReference>
<dbReference type="GO" id="GO:0042286">
    <property type="term" value="F:glutamate-1-semialdehyde 2,1-aminomutase activity"/>
    <property type="evidence" value="ECO:0007669"/>
    <property type="project" value="UniProtKB-EC"/>
</dbReference>
<comment type="similarity">
    <text evidence="4">Belongs to the class-III pyridoxal-phosphate-dependent aminotransferase family. HemL subfamily.</text>
</comment>
<dbReference type="GO" id="GO:0008483">
    <property type="term" value="F:transaminase activity"/>
    <property type="evidence" value="ECO:0007669"/>
    <property type="project" value="InterPro"/>
</dbReference>
<evidence type="ECO:0000256" key="9">
    <source>
        <dbReference type="RuleBase" id="RU003560"/>
    </source>
</evidence>
<keyword evidence="7" id="KW-0413">Isomerase</keyword>
<proteinExistence type="inferred from homology"/>
<dbReference type="GO" id="GO:0030170">
    <property type="term" value="F:pyridoxal phosphate binding"/>
    <property type="evidence" value="ECO:0007669"/>
    <property type="project" value="InterPro"/>
</dbReference>
<comment type="catalytic activity">
    <reaction evidence="1">
        <text>(S)-4-amino-5-oxopentanoate = 5-aminolevulinate</text>
        <dbReference type="Rhea" id="RHEA:14265"/>
        <dbReference type="ChEBI" id="CHEBI:57501"/>
        <dbReference type="ChEBI" id="CHEBI:356416"/>
        <dbReference type="EC" id="5.4.3.8"/>
    </reaction>
</comment>
<evidence type="ECO:0000256" key="5">
    <source>
        <dbReference type="ARBA" id="ARBA00012143"/>
    </source>
</evidence>
<dbReference type="Pfam" id="PF00202">
    <property type="entry name" value="Aminotran_3"/>
    <property type="match status" value="1"/>
</dbReference>
<evidence type="ECO:0000313" key="11">
    <source>
        <dbReference type="Proteomes" id="UP000318380"/>
    </source>
</evidence>
<comment type="caution">
    <text evidence="10">The sequence shown here is derived from an EMBL/GenBank/DDBJ whole genome shotgun (WGS) entry which is preliminary data.</text>
</comment>
<dbReference type="InterPro" id="IPR005814">
    <property type="entry name" value="Aminotrans_3"/>
</dbReference>
<dbReference type="OrthoDB" id="4510254at2"/>
<dbReference type="CDD" id="cd00610">
    <property type="entry name" value="OAT_like"/>
    <property type="match status" value="1"/>
</dbReference>
<evidence type="ECO:0000256" key="8">
    <source>
        <dbReference type="ARBA" id="ARBA00023244"/>
    </source>
</evidence>
<accession>A0A561B8P2</accession>
<dbReference type="FunFam" id="3.40.640.10:FF:000021">
    <property type="entry name" value="Glutamate-1-semialdehyde 2,1-aminomutase"/>
    <property type="match status" value="1"/>
</dbReference>
<dbReference type="RefSeq" id="WP_145814046.1">
    <property type="nucleotide sequence ID" value="NZ_VIVK01000002.1"/>
</dbReference>
<sequence length="433" mass="45496">MARNLTNAAALFGSARKVIAGGVSSDARRSAGTPLYVDHAAGSRLWDVDGNSYLDYVLGQGPSVLGHCPPEVVGAVADQAGRGMSYAAQHRLEIEVAERLCSMVPSAELVRFNSVGSEAVHGALRLARGHTGRPKVLKFEGHYHGWFDPVLYSLHPALDQAGSADAPVPVPGTLGQPPSAEGDLVVVRWNDLDALKATMAEHRGELAAVIMEPILCNSGAILPSPGYLEGVRDLCDEHGTLLIFDEVITGFRVAPGGAQELLGVTPDLATFGKAMAGGMQASALVGRAAVMETIASGKVGHAGTFNSHPVAMAAANATLTILDEQRDALYGRLETNGRRLMAGLREAAAAAGIPLLVDGVGAAFQTYFTEATEVRDYRDFAGIDRALAARFHAELQDRGVNIVPRGLWLLSTAHTEDDIEETLRAVTAALAAL</sequence>
<evidence type="ECO:0000256" key="2">
    <source>
        <dbReference type="ARBA" id="ARBA00001933"/>
    </source>
</evidence>
<keyword evidence="11" id="KW-1185">Reference proteome</keyword>
<dbReference type="Gene3D" id="3.90.1150.10">
    <property type="entry name" value="Aspartate Aminotransferase, domain 1"/>
    <property type="match status" value="1"/>
</dbReference>